<evidence type="ECO:0000313" key="3">
    <source>
        <dbReference type="Proteomes" id="UP001041814"/>
    </source>
</evidence>
<gene>
    <name evidence="2" type="ORF">CKO43_00835</name>
</gene>
<proteinExistence type="predicted"/>
<evidence type="ECO:0000313" key="2">
    <source>
        <dbReference type="EMBL" id="MBK1711322.1"/>
    </source>
</evidence>
<comment type="caution">
    <text evidence="2">The sequence shown here is derived from an EMBL/GenBank/DDBJ whole genome shotgun (WGS) entry which is preliminary data.</text>
</comment>
<reference evidence="2" key="2">
    <citation type="journal article" date="2020" name="Microorganisms">
        <title>Osmotic Adaptation and Compatible Solute Biosynthesis of Phototrophic Bacteria as Revealed from Genome Analyses.</title>
        <authorList>
            <person name="Imhoff J.F."/>
            <person name="Rahn T."/>
            <person name="Kunzel S."/>
            <person name="Keller A."/>
            <person name="Neulinger S.C."/>
        </authorList>
    </citation>
    <scope>NUCLEOTIDE SEQUENCE</scope>
    <source>
        <strain evidence="2">IM 151</strain>
    </source>
</reference>
<protein>
    <submittedName>
        <fullName evidence="2">Uncharacterized protein</fullName>
    </submittedName>
</protein>
<name>A0ABS1DMS8_RUBGE</name>
<sequence>MAPGNDASDDGSGLPLPHERDEAPDAPGGKPRPVIEQARRDIESGQVDTDMRSSAGLDADARKKALRGGS</sequence>
<dbReference type="RefSeq" id="WP_200377541.1">
    <property type="nucleotide sequence ID" value="NZ_NRRU01000002.1"/>
</dbReference>
<organism evidence="2 3">
    <name type="scientific">Rubrivivax gelatinosus</name>
    <name type="common">Rhodocyclus gelatinosus</name>
    <name type="synonym">Rhodopseudomonas gelatinosa</name>
    <dbReference type="NCBI Taxonomy" id="28068"/>
    <lineage>
        <taxon>Bacteria</taxon>
        <taxon>Pseudomonadati</taxon>
        <taxon>Pseudomonadota</taxon>
        <taxon>Betaproteobacteria</taxon>
        <taxon>Burkholderiales</taxon>
        <taxon>Sphaerotilaceae</taxon>
        <taxon>Rubrivivax</taxon>
    </lineage>
</organism>
<keyword evidence="3" id="KW-1185">Reference proteome</keyword>
<reference evidence="2" key="1">
    <citation type="submission" date="2017-08" db="EMBL/GenBank/DDBJ databases">
        <authorList>
            <person name="Imhoff J.F."/>
            <person name="Rahn T."/>
            <person name="Kuenzel S."/>
            <person name="Neulinger S.C."/>
        </authorList>
    </citation>
    <scope>NUCLEOTIDE SEQUENCE</scope>
    <source>
        <strain evidence="2">IM 151</strain>
    </source>
</reference>
<dbReference type="Proteomes" id="UP001041814">
    <property type="component" value="Unassembled WGS sequence"/>
</dbReference>
<evidence type="ECO:0000256" key="1">
    <source>
        <dbReference type="SAM" id="MobiDB-lite"/>
    </source>
</evidence>
<accession>A0ABS1DMS8</accession>
<feature type="region of interest" description="Disordered" evidence="1">
    <location>
        <begin position="1"/>
        <end position="70"/>
    </location>
</feature>
<dbReference type="EMBL" id="NRRU01000002">
    <property type="protein sequence ID" value="MBK1711322.1"/>
    <property type="molecule type" value="Genomic_DNA"/>
</dbReference>